<dbReference type="InterPro" id="IPR045115">
    <property type="entry name" value="BOL2"/>
</dbReference>
<dbReference type="Pfam" id="PF01722">
    <property type="entry name" value="BolA"/>
    <property type="match status" value="1"/>
</dbReference>
<evidence type="ECO:0000313" key="3">
    <source>
        <dbReference type="Proteomes" id="UP000054350"/>
    </source>
</evidence>
<dbReference type="Gene3D" id="3.10.20.90">
    <property type="entry name" value="Phosphatidylinositol 3-kinase Catalytic Subunit, Chain A, domain 1"/>
    <property type="match status" value="1"/>
</dbReference>
<dbReference type="VEuPathDB" id="FungiDB:AMAG_16144"/>
<dbReference type="InterPro" id="IPR036065">
    <property type="entry name" value="BolA-like_sf"/>
</dbReference>
<dbReference type="GO" id="GO:0051537">
    <property type="term" value="F:2 iron, 2 sulfur cluster binding"/>
    <property type="evidence" value="ECO:0007669"/>
    <property type="project" value="InterPro"/>
</dbReference>
<evidence type="ECO:0008006" key="4">
    <source>
        <dbReference type="Google" id="ProtNLM"/>
    </source>
</evidence>
<dbReference type="GO" id="GO:0051604">
    <property type="term" value="P:protein maturation"/>
    <property type="evidence" value="ECO:0007669"/>
    <property type="project" value="InterPro"/>
</dbReference>
<dbReference type="EMBL" id="GG745373">
    <property type="protein sequence ID" value="KNE71582.1"/>
    <property type="molecule type" value="Genomic_DNA"/>
</dbReference>
<dbReference type="STRING" id="578462.A0A0L0TA13"/>
<keyword evidence="3" id="KW-1185">Reference proteome</keyword>
<dbReference type="Proteomes" id="UP000054350">
    <property type="component" value="Unassembled WGS sequence"/>
</dbReference>
<proteinExistence type="inferred from homology"/>
<name>A0A0L0TA13_ALLM3</name>
<evidence type="ECO:0000313" key="2">
    <source>
        <dbReference type="EMBL" id="KNE71582.1"/>
    </source>
</evidence>
<dbReference type="GO" id="GO:0005634">
    <property type="term" value="C:nucleus"/>
    <property type="evidence" value="ECO:0007669"/>
    <property type="project" value="TreeGrafter"/>
</dbReference>
<dbReference type="PANTHER" id="PTHR12735:SF27">
    <property type="entry name" value="BOLA-LIKE PROTEIN 2"/>
    <property type="match status" value="1"/>
</dbReference>
<protein>
    <recommendedName>
        <fullName evidence="4">BolA-like protein</fullName>
    </recommendedName>
</protein>
<dbReference type="GO" id="GO:0006879">
    <property type="term" value="P:intracellular iron ion homeostasis"/>
    <property type="evidence" value="ECO:0007669"/>
    <property type="project" value="InterPro"/>
</dbReference>
<dbReference type="GO" id="GO:0005829">
    <property type="term" value="C:cytosol"/>
    <property type="evidence" value="ECO:0007669"/>
    <property type="project" value="TreeGrafter"/>
</dbReference>
<accession>A0A0L0TA13</accession>
<reference evidence="3" key="2">
    <citation type="submission" date="2009-11" db="EMBL/GenBank/DDBJ databases">
        <title>The Genome Sequence of Allomyces macrogynus strain ATCC 38327.</title>
        <authorList>
            <consortium name="The Broad Institute Genome Sequencing Platform"/>
            <person name="Russ C."/>
            <person name="Cuomo C."/>
            <person name="Shea T."/>
            <person name="Young S.K."/>
            <person name="Zeng Q."/>
            <person name="Koehrsen M."/>
            <person name="Haas B."/>
            <person name="Borodovsky M."/>
            <person name="Guigo R."/>
            <person name="Alvarado L."/>
            <person name="Berlin A."/>
            <person name="Borenstein D."/>
            <person name="Chen Z."/>
            <person name="Engels R."/>
            <person name="Freedman E."/>
            <person name="Gellesch M."/>
            <person name="Goldberg J."/>
            <person name="Griggs A."/>
            <person name="Gujja S."/>
            <person name="Heiman D."/>
            <person name="Hepburn T."/>
            <person name="Howarth C."/>
            <person name="Jen D."/>
            <person name="Larson L."/>
            <person name="Lewis B."/>
            <person name="Mehta T."/>
            <person name="Park D."/>
            <person name="Pearson M."/>
            <person name="Roberts A."/>
            <person name="Saif S."/>
            <person name="Shenoy N."/>
            <person name="Sisk P."/>
            <person name="Stolte C."/>
            <person name="Sykes S."/>
            <person name="Walk T."/>
            <person name="White J."/>
            <person name="Yandava C."/>
            <person name="Burger G."/>
            <person name="Gray M.W."/>
            <person name="Holland P.W.H."/>
            <person name="King N."/>
            <person name="Lang F.B.F."/>
            <person name="Roger A.J."/>
            <person name="Ruiz-Trillo I."/>
            <person name="Lander E."/>
            <person name="Nusbaum C."/>
        </authorList>
    </citation>
    <scope>NUCLEOTIDE SEQUENCE [LARGE SCALE GENOMIC DNA]</scope>
    <source>
        <strain evidence="3">ATCC 38327</strain>
    </source>
</reference>
<dbReference type="SUPFAM" id="SSF82657">
    <property type="entry name" value="BolA-like"/>
    <property type="match status" value="1"/>
</dbReference>
<gene>
    <name evidence="2" type="ORF">AMAG_16144</name>
</gene>
<dbReference type="InterPro" id="IPR002634">
    <property type="entry name" value="BolA"/>
</dbReference>
<sequence length="147" mass="15890">MLRFVFDHTSLMIAFIDILGESCLTRRQTPTRCNFHTLHGFSSCTIMTAPTTATPAAAASPAAITVESLKAAITAKLQATHVTVEDKSGGCGAAFEVVIVSSLFAGKPLLQRHRLVNDLLKAEIGQMHAFSQKTYTPEQWEKLQASA</sequence>
<organism evidence="2 3">
    <name type="scientific">Allomyces macrogynus (strain ATCC 38327)</name>
    <name type="common">Allomyces javanicus var. macrogynus</name>
    <dbReference type="NCBI Taxonomy" id="578462"/>
    <lineage>
        <taxon>Eukaryota</taxon>
        <taxon>Fungi</taxon>
        <taxon>Fungi incertae sedis</taxon>
        <taxon>Blastocladiomycota</taxon>
        <taxon>Blastocladiomycetes</taxon>
        <taxon>Blastocladiales</taxon>
        <taxon>Blastocladiaceae</taxon>
        <taxon>Allomyces</taxon>
    </lineage>
</organism>
<dbReference type="PANTHER" id="PTHR12735">
    <property type="entry name" value="BOLA-LIKE PROTEIN-RELATED"/>
    <property type="match status" value="1"/>
</dbReference>
<comment type="similarity">
    <text evidence="1">Belongs to the BolA/IbaG family.</text>
</comment>
<dbReference type="AlphaFoldDB" id="A0A0L0TA13"/>
<reference evidence="2 3" key="1">
    <citation type="submission" date="2009-11" db="EMBL/GenBank/DDBJ databases">
        <title>Annotation of Allomyces macrogynus ATCC 38327.</title>
        <authorList>
            <consortium name="The Broad Institute Genome Sequencing Platform"/>
            <person name="Russ C."/>
            <person name="Cuomo C."/>
            <person name="Burger G."/>
            <person name="Gray M.W."/>
            <person name="Holland P.W.H."/>
            <person name="King N."/>
            <person name="Lang F.B.F."/>
            <person name="Roger A.J."/>
            <person name="Ruiz-Trillo I."/>
            <person name="Young S.K."/>
            <person name="Zeng Q."/>
            <person name="Gargeya S."/>
            <person name="Fitzgerald M."/>
            <person name="Haas B."/>
            <person name="Abouelleil A."/>
            <person name="Alvarado L."/>
            <person name="Arachchi H.M."/>
            <person name="Berlin A."/>
            <person name="Chapman S.B."/>
            <person name="Gearin G."/>
            <person name="Goldberg J."/>
            <person name="Griggs A."/>
            <person name="Gujja S."/>
            <person name="Hansen M."/>
            <person name="Heiman D."/>
            <person name="Howarth C."/>
            <person name="Larimer J."/>
            <person name="Lui A."/>
            <person name="MacDonald P.J.P."/>
            <person name="McCowen C."/>
            <person name="Montmayeur A."/>
            <person name="Murphy C."/>
            <person name="Neiman D."/>
            <person name="Pearson M."/>
            <person name="Priest M."/>
            <person name="Roberts A."/>
            <person name="Saif S."/>
            <person name="Shea T."/>
            <person name="Sisk P."/>
            <person name="Stolte C."/>
            <person name="Sykes S."/>
            <person name="Wortman J."/>
            <person name="Nusbaum C."/>
            <person name="Birren B."/>
        </authorList>
    </citation>
    <scope>NUCLEOTIDE SEQUENCE [LARGE SCALE GENOMIC DNA]</scope>
    <source>
        <strain evidence="2 3">ATCC 38327</strain>
    </source>
</reference>
<dbReference type="eggNOG" id="KOG3348">
    <property type="taxonomic scope" value="Eukaryota"/>
</dbReference>
<evidence type="ECO:0000256" key="1">
    <source>
        <dbReference type="RuleBase" id="RU003860"/>
    </source>
</evidence>
<dbReference type="OrthoDB" id="4983at2759"/>